<dbReference type="Pfam" id="PF08595">
    <property type="entry name" value="RXT2_N"/>
    <property type="match status" value="1"/>
</dbReference>
<feature type="compositionally biased region" description="Basic and acidic residues" evidence="1">
    <location>
        <begin position="312"/>
        <end position="330"/>
    </location>
</feature>
<dbReference type="InterPro" id="IPR039602">
    <property type="entry name" value="Rxt2"/>
</dbReference>
<dbReference type="InterPro" id="IPR013904">
    <property type="entry name" value="RXT2_N"/>
</dbReference>
<dbReference type="EMBL" id="CDPU01000071">
    <property type="protein sequence ID" value="CEO56657.1"/>
    <property type="molecule type" value="Genomic_DNA"/>
</dbReference>
<evidence type="ECO:0000313" key="3">
    <source>
        <dbReference type="EMBL" id="CEO56657.1"/>
    </source>
</evidence>
<name>A0A0B7KML9_BIOOC</name>
<feature type="domain" description="Transcriptional regulatory protein RXT2 N-terminal" evidence="2">
    <location>
        <begin position="83"/>
        <end position="196"/>
    </location>
</feature>
<evidence type="ECO:0000259" key="2">
    <source>
        <dbReference type="Pfam" id="PF08595"/>
    </source>
</evidence>
<protein>
    <recommendedName>
        <fullName evidence="2">Transcriptional regulatory protein RXT2 N-terminal domain-containing protein</fullName>
    </recommendedName>
</protein>
<accession>A0A0B7KML9</accession>
<evidence type="ECO:0000256" key="1">
    <source>
        <dbReference type="SAM" id="MobiDB-lite"/>
    </source>
</evidence>
<feature type="region of interest" description="Disordered" evidence="1">
    <location>
        <begin position="247"/>
        <end position="339"/>
    </location>
</feature>
<dbReference type="AlphaFoldDB" id="A0A0B7KML9"/>
<organism evidence="3">
    <name type="scientific">Bionectria ochroleuca</name>
    <name type="common">Gliocladium roseum</name>
    <dbReference type="NCBI Taxonomy" id="29856"/>
    <lineage>
        <taxon>Eukaryota</taxon>
        <taxon>Fungi</taxon>
        <taxon>Dikarya</taxon>
        <taxon>Ascomycota</taxon>
        <taxon>Pezizomycotina</taxon>
        <taxon>Sordariomycetes</taxon>
        <taxon>Hypocreomycetidae</taxon>
        <taxon>Hypocreales</taxon>
        <taxon>Bionectriaceae</taxon>
        <taxon>Clonostachys</taxon>
    </lineage>
</organism>
<dbReference type="GO" id="GO:0033698">
    <property type="term" value="C:Rpd3L complex"/>
    <property type="evidence" value="ECO:0007669"/>
    <property type="project" value="TreeGrafter"/>
</dbReference>
<reference evidence="3" key="1">
    <citation type="submission" date="2015-01" db="EMBL/GenBank/DDBJ databases">
        <authorList>
            <person name="Durling Mikael"/>
        </authorList>
    </citation>
    <scope>NUCLEOTIDE SEQUENCE</scope>
</reference>
<sequence>MATQQVLFAETIAGMKKAFKRKAYESDSDSEIEKYGNRGQKLKRKARLSHRGQLVPADGIGSYNEVGMMYVSPELRNRLTNSLQSVEYAGVRRSIIHRNLPLVDEEGYEIDSDDDEARIEEALAAAMELNPYANINLDNILAPLTASTDLPTHPTLSKPFTSQKLTDLAFQSSMMLRRENHSLWRVRHLWTSLCGDYTWAPCQMMLGPNDSDLFTDDHVAQHLLNLSKPKGQGNSGVSTPATVTAQARNDDAEATTNSVDQSREIVPPTANSNQEADVPMIDVGSADPKDNNDGNSAQPNGSSKTAAVNGDENYKAGNSERAEKAQDSEKAGPALQPNNSIDEAHQELHVPEIPKYSALSEAPEDSFIHPMFLPPAGASPDRDLGLPEQEAEDVRRLLALFVQKQEEVCRGVKKLHDGLYKAQRLRQNVLHWSKAEAHCGPNRDLSDGEDWYDKEEWGLTEDLKKGQDDEEEDTTATAKKTRNRK</sequence>
<proteinExistence type="predicted"/>
<dbReference type="PANTHER" id="PTHR28232">
    <property type="entry name" value="TRANSCRIPTIONAL REGULATORY PROTEIN RXT2"/>
    <property type="match status" value="1"/>
</dbReference>
<dbReference type="PANTHER" id="PTHR28232:SF1">
    <property type="entry name" value="TRANSCRIPTIONAL REGULATORY PROTEIN RXT2"/>
    <property type="match status" value="1"/>
</dbReference>
<feature type="region of interest" description="Disordered" evidence="1">
    <location>
        <begin position="461"/>
        <end position="485"/>
    </location>
</feature>
<gene>
    <name evidence="3" type="ORF">BN869_000012715_1</name>
</gene>
<dbReference type="GO" id="GO:0005829">
    <property type="term" value="C:cytosol"/>
    <property type="evidence" value="ECO:0007669"/>
    <property type="project" value="TreeGrafter"/>
</dbReference>
<feature type="compositionally biased region" description="Polar residues" evidence="1">
    <location>
        <begin position="293"/>
        <end position="306"/>
    </location>
</feature>